<keyword evidence="3" id="KW-0812">Transmembrane</keyword>
<feature type="region of interest" description="Disordered" evidence="2">
    <location>
        <begin position="427"/>
        <end position="528"/>
    </location>
</feature>
<evidence type="ECO:0000256" key="1">
    <source>
        <dbReference type="SAM" id="Coils"/>
    </source>
</evidence>
<feature type="region of interest" description="Disordered" evidence="2">
    <location>
        <begin position="622"/>
        <end position="686"/>
    </location>
</feature>
<protein>
    <recommendedName>
        <fullName evidence="6">DUF2637 domain-containing protein</fullName>
    </recommendedName>
</protein>
<feature type="compositionally biased region" description="Polar residues" evidence="2">
    <location>
        <begin position="550"/>
        <end position="566"/>
    </location>
</feature>
<evidence type="ECO:0000313" key="5">
    <source>
        <dbReference type="Proteomes" id="UP001317870"/>
    </source>
</evidence>
<feature type="compositionally biased region" description="Low complexity" evidence="2">
    <location>
        <begin position="710"/>
        <end position="720"/>
    </location>
</feature>
<evidence type="ECO:0008006" key="6">
    <source>
        <dbReference type="Google" id="ProtNLM"/>
    </source>
</evidence>
<feature type="compositionally biased region" description="Basic and acidic residues" evidence="2">
    <location>
        <begin position="637"/>
        <end position="650"/>
    </location>
</feature>
<reference evidence="4 5" key="1">
    <citation type="submission" date="2022-11" db="EMBL/GenBank/DDBJ databases">
        <title>Genome Sequencing of Nocardia sp. ON39_IFM12276 and assembly.</title>
        <authorList>
            <person name="Shimojima M."/>
            <person name="Toyokawa M."/>
            <person name="Uesaka K."/>
        </authorList>
    </citation>
    <scope>NUCLEOTIDE SEQUENCE [LARGE SCALE GENOMIC DNA]</scope>
    <source>
        <strain evidence="4 5">IFM 12276</strain>
    </source>
</reference>
<feature type="transmembrane region" description="Helical" evidence="3">
    <location>
        <begin position="157"/>
        <end position="179"/>
    </location>
</feature>
<accession>A0ABN6UBB6</accession>
<feature type="compositionally biased region" description="Polar residues" evidence="2">
    <location>
        <begin position="482"/>
        <end position="499"/>
    </location>
</feature>
<sequence>MPDEPSNGSSEIAALAEQVETARGKLPLQLDPALLEVLSEREIAAERELAEWIRAQRRTQRRREIEAELAAEQRDRKSAAALRRSEEADARWHRRALAARRRASSEDARLAQLYRRAEWSSRALIAVVVLGMVWAGVNVQHNLVPSGDMSDPLYWLSYGIEAMISIPIITIMVAATTAAKWGRELARGKVIFFEAALLGTTVALNTGPHLAAGDLGRAAEYAIAPVMVGVVIWLHAWVSARYAVLIDGAPVIERDRRMIRVDAQPDMPEAEGYHSLDAAATNRRSPWEGDIYTAPVSDSRAAHHHADSGTEVGHRGGVHHPGRETSVHRTIAGAGSAPHDRGTSETPFTHRATQAESANSSAATSHVDHGRLPTHGHAVDSPINGRPHTADRAFLAAASHGDGEDGGDSNSTDIRSANGHAVESLISGHSLDVDRAPLTPVDDRAGEAPAPSPASDRTDARPTNGHAVEPGAAIHRAPNGHPVQTTVNGHPQDLSTNGHTLPPIERNTDQPPVNGNAHPRINGHAVRPATNGHTVADAAQPLQVDGNIVRPSTNGHITASPTNGDAHTNGDAQAASGHAAETPADIAAQAIPLDEHTAPAAEDHPIAPNGYRGQSVVNSEVTIPSPHAVPPVTQHVPEARVDGHPTRSAESETAQISPATFEEGVSNRAEAPEFESPLPRFESTRSAAQQISLADLHDGLEFGAHSRTQANGAASTHAAANRGERSIDRAHRGDDARRLGPTEPMPAPSPASADTAAQVHPNATAPRAAKRGKSATAEQNDRSADAESEQLALEETPELSHPRVEPMPILEDDDEDDEFPTEPEEADTDDDEISALARAITDRRLSNLPIEEVREILTLADQGGTTPAIANELGVPRSAVTRVLDSALKVHRPYATIG</sequence>
<keyword evidence="5" id="KW-1185">Reference proteome</keyword>
<evidence type="ECO:0000256" key="3">
    <source>
        <dbReference type="SAM" id="Phobius"/>
    </source>
</evidence>
<feature type="compositionally biased region" description="Acidic residues" evidence="2">
    <location>
        <begin position="810"/>
        <end position="830"/>
    </location>
</feature>
<evidence type="ECO:0000313" key="4">
    <source>
        <dbReference type="EMBL" id="BDU02533.1"/>
    </source>
</evidence>
<feature type="coiled-coil region" evidence="1">
    <location>
        <begin position="55"/>
        <end position="82"/>
    </location>
</feature>
<feature type="region of interest" description="Disordered" evidence="2">
    <location>
        <begin position="708"/>
        <end position="830"/>
    </location>
</feature>
<proteinExistence type="predicted"/>
<organism evidence="4 5">
    <name type="scientific">Nocardia sputorum</name>
    <dbReference type="NCBI Taxonomy" id="2984338"/>
    <lineage>
        <taxon>Bacteria</taxon>
        <taxon>Bacillati</taxon>
        <taxon>Actinomycetota</taxon>
        <taxon>Actinomycetes</taxon>
        <taxon>Mycobacteriales</taxon>
        <taxon>Nocardiaceae</taxon>
        <taxon>Nocardia</taxon>
    </lineage>
</organism>
<feature type="transmembrane region" description="Helical" evidence="3">
    <location>
        <begin position="119"/>
        <end position="137"/>
    </location>
</feature>
<dbReference type="EMBL" id="AP026978">
    <property type="protein sequence ID" value="BDU02533.1"/>
    <property type="molecule type" value="Genomic_DNA"/>
</dbReference>
<feature type="compositionally biased region" description="Basic and acidic residues" evidence="2">
    <location>
        <begin position="300"/>
        <end position="314"/>
    </location>
</feature>
<feature type="compositionally biased region" description="Polar residues" evidence="2">
    <location>
        <begin position="344"/>
        <end position="364"/>
    </location>
</feature>
<feature type="compositionally biased region" description="Basic and acidic residues" evidence="2">
    <location>
        <begin position="431"/>
        <end position="446"/>
    </location>
</feature>
<feature type="transmembrane region" description="Helical" evidence="3">
    <location>
        <begin position="191"/>
        <end position="212"/>
    </location>
</feature>
<dbReference type="RefSeq" id="WP_281875618.1">
    <property type="nucleotide sequence ID" value="NZ_AP026978.1"/>
</dbReference>
<feature type="region of interest" description="Disordered" evidence="2">
    <location>
        <begin position="546"/>
        <end position="580"/>
    </location>
</feature>
<evidence type="ECO:0000256" key="2">
    <source>
        <dbReference type="SAM" id="MobiDB-lite"/>
    </source>
</evidence>
<feature type="region of interest" description="Disordered" evidence="2">
    <location>
        <begin position="298"/>
        <end position="388"/>
    </location>
</feature>
<gene>
    <name evidence="4" type="ORF">IFM12276_55610</name>
</gene>
<keyword evidence="1" id="KW-0175">Coiled coil</keyword>
<keyword evidence="3" id="KW-0472">Membrane</keyword>
<feature type="compositionally biased region" description="Basic and acidic residues" evidence="2">
    <location>
        <begin position="722"/>
        <end position="740"/>
    </location>
</feature>
<dbReference type="Proteomes" id="UP001317870">
    <property type="component" value="Chromosome"/>
</dbReference>
<keyword evidence="3" id="KW-1133">Transmembrane helix</keyword>
<name>A0ABN6UBB6_9NOCA</name>